<dbReference type="GO" id="GO:0071732">
    <property type="term" value="P:cellular response to nitric oxide"/>
    <property type="evidence" value="ECO:0007669"/>
    <property type="project" value="UniProtKB-ARBA"/>
</dbReference>
<dbReference type="SUPFAM" id="SSF141868">
    <property type="entry name" value="EAL domain-like"/>
    <property type="match status" value="1"/>
</dbReference>
<protein>
    <submittedName>
        <fullName evidence="7">Diguanylate cyclase</fullName>
    </submittedName>
</protein>
<dbReference type="CDD" id="cd01948">
    <property type="entry name" value="EAL"/>
    <property type="match status" value="1"/>
</dbReference>
<dbReference type="Gene3D" id="3.30.70.270">
    <property type="match status" value="1"/>
</dbReference>
<dbReference type="InterPro" id="IPR000700">
    <property type="entry name" value="PAS-assoc_C"/>
</dbReference>
<evidence type="ECO:0000313" key="7">
    <source>
        <dbReference type="EMBL" id="AKJ28958.1"/>
    </source>
</evidence>
<feature type="domain" description="PAS" evidence="3">
    <location>
        <begin position="249"/>
        <end position="293"/>
    </location>
</feature>
<dbReference type="SMART" id="SM00086">
    <property type="entry name" value="PAC"/>
    <property type="match status" value="2"/>
</dbReference>
<evidence type="ECO:0000256" key="1">
    <source>
        <dbReference type="ARBA" id="ARBA00051114"/>
    </source>
</evidence>
<dbReference type="InterPro" id="IPR043128">
    <property type="entry name" value="Rev_trsase/Diguanyl_cyclase"/>
</dbReference>
<dbReference type="GO" id="GO:0071111">
    <property type="term" value="F:cyclic-guanylate-specific phosphodiesterase activity"/>
    <property type="evidence" value="ECO:0007669"/>
    <property type="project" value="UniProtKB-EC"/>
</dbReference>
<dbReference type="Proteomes" id="UP000035352">
    <property type="component" value="Chromosome"/>
</dbReference>
<feature type="domain" description="GGDEF" evidence="6">
    <location>
        <begin position="406"/>
        <end position="538"/>
    </location>
</feature>
<evidence type="ECO:0000259" key="4">
    <source>
        <dbReference type="PROSITE" id="PS50113"/>
    </source>
</evidence>
<dbReference type="Pfam" id="PF00990">
    <property type="entry name" value="GGDEF"/>
    <property type="match status" value="1"/>
</dbReference>
<dbReference type="PATRIC" id="fig|413882.6.peg.2374"/>
<dbReference type="InterPro" id="IPR001633">
    <property type="entry name" value="EAL_dom"/>
</dbReference>
<evidence type="ECO:0000256" key="2">
    <source>
        <dbReference type="SAM" id="Coils"/>
    </source>
</evidence>
<dbReference type="PANTHER" id="PTHR44757:SF2">
    <property type="entry name" value="BIOFILM ARCHITECTURE MAINTENANCE PROTEIN MBAA"/>
    <property type="match status" value="1"/>
</dbReference>
<dbReference type="InterPro" id="IPR052155">
    <property type="entry name" value="Biofilm_reg_signaling"/>
</dbReference>
<dbReference type="PROSITE" id="PS50113">
    <property type="entry name" value="PAC"/>
    <property type="match status" value="1"/>
</dbReference>
<accession>A0A0G3BLT7</accession>
<name>A0A0G3BLT7_9BURK</name>
<dbReference type="InterPro" id="IPR035965">
    <property type="entry name" value="PAS-like_dom_sf"/>
</dbReference>
<dbReference type="SMART" id="SM00052">
    <property type="entry name" value="EAL"/>
    <property type="match status" value="1"/>
</dbReference>
<evidence type="ECO:0000259" key="3">
    <source>
        <dbReference type="PROSITE" id="PS50112"/>
    </source>
</evidence>
<dbReference type="InterPro" id="IPR000160">
    <property type="entry name" value="GGDEF_dom"/>
</dbReference>
<gene>
    <name evidence="7" type="ORF">AAW51_2267</name>
</gene>
<dbReference type="STRING" id="413882.AAW51_2267"/>
<dbReference type="NCBIfam" id="TIGR00254">
    <property type="entry name" value="GGDEF"/>
    <property type="match status" value="1"/>
</dbReference>
<dbReference type="SMART" id="SM00267">
    <property type="entry name" value="GGDEF"/>
    <property type="match status" value="1"/>
</dbReference>
<organism evidence="7 8">
    <name type="scientific">Caldimonas brevitalea</name>
    <dbReference type="NCBI Taxonomy" id="413882"/>
    <lineage>
        <taxon>Bacteria</taxon>
        <taxon>Pseudomonadati</taxon>
        <taxon>Pseudomonadota</taxon>
        <taxon>Betaproteobacteria</taxon>
        <taxon>Burkholderiales</taxon>
        <taxon>Sphaerotilaceae</taxon>
        <taxon>Caldimonas</taxon>
    </lineage>
</organism>
<dbReference type="EMBL" id="CP011371">
    <property type="protein sequence ID" value="AKJ28958.1"/>
    <property type="molecule type" value="Genomic_DNA"/>
</dbReference>
<dbReference type="Pfam" id="PF13426">
    <property type="entry name" value="PAS_9"/>
    <property type="match status" value="1"/>
</dbReference>
<dbReference type="PROSITE" id="PS50887">
    <property type="entry name" value="GGDEF"/>
    <property type="match status" value="1"/>
</dbReference>
<dbReference type="PROSITE" id="PS50883">
    <property type="entry name" value="EAL"/>
    <property type="match status" value="1"/>
</dbReference>
<dbReference type="PIRSF" id="PIRSF005925">
    <property type="entry name" value="Dos"/>
    <property type="match status" value="1"/>
</dbReference>
<dbReference type="InterPro" id="IPR001610">
    <property type="entry name" value="PAC"/>
</dbReference>
<dbReference type="FunFam" id="3.30.70.270:FF:000001">
    <property type="entry name" value="Diguanylate cyclase domain protein"/>
    <property type="match status" value="1"/>
</dbReference>
<evidence type="ECO:0000313" key="8">
    <source>
        <dbReference type="Proteomes" id="UP000035352"/>
    </source>
</evidence>
<dbReference type="InterPro" id="IPR000014">
    <property type="entry name" value="PAS"/>
</dbReference>
<feature type="domain" description="PAC" evidence="4">
    <location>
        <begin position="322"/>
        <end position="374"/>
    </location>
</feature>
<dbReference type="CDD" id="cd00130">
    <property type="entry name" value="PAS"/>
    <property type="match status" value="2"/>
</dbReference>
<dbReference type="NCBIfam" id="TIGR00229">
    <property type="entry name" value="sensory_box"/>
    <property type="match status" value="2"/>
</dbReference>
<comment type="catalytic activity">
    <reaction evidence="1">
        <text>3',3'-c-di-GMP + H2O = 5'-phosphoguanylyl(3'-&gt;5')guanosine + H(+)</text>
        <dbReference type="Rhea" id="RHEA:24902"/>
        <dbReference type="ChEBI" id="CHEBI:15377"/>
        <dbReference type="ChEBI" id="CHEBI:15378"/>
        <dbReference type="ChEBI" id="CHEBI:58754"/>
        <dbReference type="ChEBI" id="CHEBI:58805"/>
        <dbReference type="EC" id="3.1.4.52"/>
    </reaction>
    <physiologicalReaction direction="left-to-right" evidence="1">
        <dbReference type="Rhea" id="RHEA:24903"/>
    </physiologicalReaction>
</comment>
<proteinExistence type="predicted"/>
<dbReference type="Pfam" id="PF13188">
    <property type="entry name" value="PAS_8"/>
    <property type="match status" value="1"/>
</dbReference>
<keyword evidence="8" id="KW-1185">Reference proteome</keyword>
<dbReference type="KEGG" id="pbh:AAW51_2267"/>
<dbReference type="RefSeq" id="WP_047194710.1">
    <property type="nucleotide sequence ID" value="NZ_CP011371.1"/>
</dbReference>
<feature type="domain" description="PAS" evidence="3">
    <location>
        <begin position="2"/>
        <end position="59"/>
    </location>
</feature>
<dbReference type="PANTHER" id="PTHR44757">
    <property type="entry name" value="DIGUANYLATE CYCLASE DGCP"/>
    <property type="match status" value="1"/>
</dbReference>
<dbReference type="Pfam" id="PF00989">
    <property type="entry name" value="PAS"/>
    <property type="match status" value="1"/>
</dbReference>
<dbReference type="InterPro" id="IPR035919">
    <property type="entry name" value="EAL_sf"/>
</dbReference>
<feature type="domain" description="PAS" evidence="3">
    <location>
        <begin position="126"/>
        <end position="163"/>
    </location>
</feature>
<dbReference type="InterPro" id="IPR013767">
    <property type="entry name" value="PAS_fold"/>
</dbReference>
<evidence type="ECO:0000259" key="5">
    <source>
        <dbReference type="PROSITE" id="PS50883"/>
    </source>
</evidence>
<dbReference type="FunFam" id="3.20.20.450:FF:000001">
    <property type="entry name" value="Cyclic di-GMP phosphodiesterase yahA"/>
    <property type="match status" value="1"/>
</dbReference>
<dbReference type="Gene3D" id="3.30.450.20">
    <property type="entry name" value="PAS domain"/>
    <property type="match status" value="3"/>
</dbReference>
<dbReference type="InterPro" id="IPR012226">
    <property type="entry name" value="Diguanyl_cyclase/Pdiesterase"/>
</dbReference>
<dbReference type="GO" id="GO:0006355">
    <property type="term" value="P:regulation of DNA-templated transcription"/>
    <property type="evidence" value="ECO:0007669"/>
    <property type="project" value="InterPro"/>
</dbReference>
<dbReference type="PROSITE" id="PS50112">
    <property type="entry name" value="PAS"/>
    <property type="match status" value="3"/>
</dbReference>
<feature type="coiled-coil region" evidence="2">
    <location>
        <begin position="113"/>
        <end position="140"/>
    </location>
</feature>
<dbReference type="AlphaFoldDB" id="A0A0G3BLT7"/>
<dbReference type="Gene3D" id="3.20.20.450">
    <property type="entry name" value="EAL domain"/>
    <property type="match status" value="1"/>
</dbReference>
<dbReference type="SUPFAM" id="SSF55073">
    <property type="entry name" value="Nucleotide cyclase"/>
    <property type="match status" value="1"/>
</dbReference>
<dbReference type="SUPFAM" id="SSF55785">
    <property type="entry name" value="PYP-like sensor domain (PAS domain)"/>
    <property type="match status" value="3"/>
</dbReference>
<sequence>MTPAHLQPLLDGMLEAAWLVDPVELRVLAANPGAARLLGVSVQSLVGRAVVELAATPEDLAFWEDVAAGLSDRILSNTLLVRADGSTVAVERRVCRVRFPDGTAVFLVSARDRSEQQRVEDELERRVAELRATLESTADGVLAVDLDGSIRGYNHRFAELWGLPMPLRKRRDGEAVSAWMRNAVADGSGYAERLAQIQATPLLEATDTLVLRSGKIVERVTLPQYSRGQPIGRVYSFRDITLRLAAESRLQLAAKVFEASLDAIVVTDAEHRLMAVNPSCERLTGFARQELVGGCLQDVLSAADADVSVEAVCTELGSQGYWEGELRHRHKDGPGGPCQVSLVRLPDEAGNTLHYIGFIKDLKDKVAAKQRIEELAYTDALTGLPNRLVLNERVEFAIAIARREQHPFALLFVDLDRFKHINDSLGHVFGDRVLVEVAERIKGCVREVDTLARLGGDEFVLLVHQADARGAETAARRVLEALSQPLTLDEVSFTVTASIGIALYPNDGASLGDLIKNADAAMFRVKERGRASFRFYQPQMNVDLLARMKIDHAMRQALPRGRFRLHYQPQLDMRGGKVIGAEALLRWSDDDLGEVSPGQFIPVAEESGFIVALGDWVLAEAVRQAAVWHAQGRELSVSINVSALQFQQANFVERVATAVAVSGLPPQRLELELTESILVQDADEAMLRLQALAALGVRLSIDDFGTGYSSLGYLKRFPIEKLKIDRSFVKGLPDDESDVGIVTAIVKLAKALRLQVIAEGVETEAQRRFLVDAGCDEFQGFLFSPAVASTAFEALLAVPARPLLLPEPAGAALPPL</sequence>
<keyword evidence="2" id="KW-0175">Coiled coil</keyword>
<dbReference type="InterPro" id="IPR029787">
    <property type="entry name" value="Nucleotide_cyclase"/>
</dbReference>
<feature type="domain" description="EAL" evidence="5">
    <location>
        <begin position="547"/>
        <end position="800"/>
    </location>
</feature>
<dbReference type="Pfam" id="PF00563">
    <property type="entry name" value="EAL"/>
    <property type="match status" value="1"/>
</dbReference>
<dbReference type="OrthoDB" id="9813903at2"/>
<dbReference type="SMART" id="SM00091">
    <property type="entry name" value="PAS"/>
    <property type="match status" value="3"/>
</dbReference>
<dbReference type="CDD" id="cd01949">
    <property type="entry name" value="GGDEF"/>
    <property type="match status" value="1"/>
</dbReference>
<evidence type="ECO:0000259" key="6">
    <source>
        <dbReference type="PROSITE" id="PS50887"/>
    </source>
</evidence>
<reference evidence="7 8" key="1">
    <citation type="submission" date="2015-05" db="EMBL/GenBank/DDBJ databases">
        <authorList>
            <person name="Tang B."/>
            <person name="Yu Y."/>
        </authorList>
    </citation>
    <scope>NUCLEOTIDE SEQUENCE [LARGE SCALE GENOMIC DNA]</scope>
    <source>
        <strain evidence="7 8">DSM 7029</strain>
    </source>
</reference>